<protein>
    <submittedName>
        <fullName evidence="8">DEKNAAC104315</fullName>
    </submittedName>
</protein>
<evidence type="ECO:0000313" key="8">
    <source>
        <dbReference type="EMBL" id="VEU23196.1"/>
    </source>
</evidence>
<sequence length="709" mass="78768">MSFRLSATLSGHEDDVKCLIAPSDDIIVSGSRDSTIRIWYRSSPESAAFNSSTINHKSSKFVNSLAYFDDGVEQLIVSGGNDNLINMTTLGSTIDVNEPQYCFVGHTANVCALDSRDSQVLSGSWDATAKVWSKTGDVLYDLKAHVGSVWSVKFLPERDAFLTCGADKTIKVWNKSKVVDSFVAHEDVVRDLLVLPNGDFVSCSNDGTIKIWDGHSHKLKQRLIGHDSFVYSLCLLPNGDIVSSGEDRSVRVWRDGKCIQVIAIPAVSVWKVISLPNGDIVVGSSDSQVRIFTRDPKRAAAKDEIEKFQNSIENSSISENLFGKINKEDLPGDEALSIPGLAEGQTKMIKNDLGTVEIYQWISKKWSKIGEINDSSSSDRKQIYQGKPYDYVFDVDIEDGKPPLKLPFNVADNPYEAADNFLAQNNLPYSYLQEIVNFILTNARGVTLDEAKGSDVPAPAPTSRGNGILPQQEYLAFNKQDVAKMVAGFRKLNAEQNVDYQHDPSDLEALISREDFDGLSQLASQIIQTWQNGAKLVGFDILRSVISRIRPFENLFPLIQQGLADENPKIEMMALRILANVFSAKWGEQTFMDTGVFDVIFTPKLMKDLREEGEKKGKKLLSITVATVILNYAVLINKFQSIGLYEKAIEVCDEYVPVLLDNEESSYRVLVGIGTLNCVKKRDGLKELAESITGVYSTERFRKVMNEVE</sequence>
<dbReference type="Pfam" id="PF00400">
    <property type="entry name" value="WD40"/>
    <property type="match status" value="5"/>
</dbReference>
<proteinExistence type="predicted"/>
<feature type="domain" description="PFU" evidence="6">
    <location>
        <begin position="358"/>
        <end position="453"/>
    </location>
</feature>
<dbReference type="GO" id="GO:0005737">
    <property type="term" value="C:cytoplasm"/>
    <property type="evidence" value="ECO:0007669"/>
    <property type="project" value="UniProtKB-SubCell"/>
</dbReference>
<dbReference type="EMBL" id="CAACVR010000035">
    <property type="protein sequence ID" value="VEU23196.1"/>
    <property type="molecule type" value="Genomic_DNA"/>
</dbReference>
<dbReference type="Gene3D" id="1.25.10.10">
    <property type="entry name" value="Leucine-rich Repeat Variant"/>
    <property type="match status" value="1"/>
</dbReference>
<accession>A0A448YQN6</accession>
<feature type="repeat" description="WD" evidence="5">
    <location>
        <begin position="142"/>
        <end position="174"/>
    </location>
</feature>
<evidence type="ECO:0000256" key="5">
    <source>
        <dbReference type="PROSITE-ProRule" id="PRU00221"/>
    </source>
</evidence>
<gene>
    <name evidence="8" type="ORF">BRENAR_LOCUS3927</name>
</gene>
<dbReference type="GO" id="GO:0043130">
    <property type="term" value="F:ubiquitin binding"/>
    <property type="evidence" value="ECO:0007669"/>
    <property type="project" value="TreeGrafter"/>
</dbReference>
<dbReference type="SMART" id="SM00320">
    <property type="entry name" value="WD40"/>
    <property type="match status" value="7"/>
</dbReference>
<dbReference type="Pfam" id="PF08324">
    <property type="entry name" value="PUL"/>
    <property type="match status" value="1"/>
</dbReference>
<dbReference type="PROSITE" id="PS50294">
    <property type="entry name" value="WD_REPEATS_REGION"/>
    <property type="match status" value="4"/>
</dbReference>
<dbReference type="InterPro" id="IPR038122">
    <property type="entry name" value="PFU_sf"/>
</dbReference>
<feature type="domain" description="PUL" evidence="7">
    <location>
        <begin position="467"/>
        <end position="709"/>
    </location>
</feature>
<dbReference type="PROSITE" id="PS50082">
    <property type="entry name" value="WD_REPEATS_2"/>
    <property type="match status" value="4"/>
</dbReference>
<name>A0A448YQN6_BRENA</name>
<dbReference type="InterPro" id="IPR036322">
    <property type="entry name" value="WD40_repeat_dom_sf"/>
</dbReference>
<dbReference type="GO" id="GO:0010992">
    <property type="term" value="P:ubiquitin recycling"/>
    <property type="evidence" value="ECO:0007669"/>
    <property type="project" value="TreeGrafter"/>
</dbReference>
<dbReference type="InterPro" id="IPR015155">
    <property type="entry name" value="PFU"/>
</dbReference>
<feature type="repeat" description="WD" evidence="5">
    <location>
        <begin position="223"/>
        <end position="253"/>
    </location>
</feature>
<dbReference type="OrthoDB" id="10265988at2759"/>
<dbReference type="GO" id="GO:0005634">
    <property type="term" value="C:nucleus"/>
    <property type="evidence" value="ECO:0007669"/>
    <property type="project" value="TreeGrafter"/>
</dbReference>
<evidence type="ECO:0000256" key="4">
    <source>
        <dbReference type="ARBA" id="ARBA00022737"/>
    </source>
</evidence>
<feature type="repeat" description="WD" evidence="5">
    <location>
        <begin position="182"/>
        <end position="213"/>
    </location>
</feature>
<dbReference type="PANTHER" id="PTHR19849:SF0">
    <property type="entry name" value="PHOSPHOLIPASE A-2-ACTIVATING PROTEIN"/>
    <property type="match status" value="1"/>
</dbReference>
<dbReference type="STRING" id="13370.A0A448YQN6"/>
<dbReference type="SUPFAM" id="SSF50978">
    <property type="entry name" value="WD40 repeat-like"/>
    <property type="match status" value="1"/>
</dbReference>
<keyword evidence="4" id="KW-0677">Repeat</keyword>
<organism evidence="8 9">
    <name type="scientific">Brettanomyces naardenensis</name>
    <name type="common">Yeast</name>
    <dbReference type="NCBI Taxonomy" id="13370"/>
    <lineage>
        <taxon>Eukaryota</taxon>
        <taxon>Fungi</taxon>
        <taxon>Dikarya</taxon>
        <taxon>Ascomycota</taxon>
        <taxon>Saccharomycotina</taxon>
        <taxon>Pichiomycetes</taxon>
        <taxon>Pichiales</taxon>
        <taxon>Pichiaceae</taxon>
        <taxon>Brettanomyces</taxon>
    </lineage>
</organism>
<dbReference type="PRINTS" id="PR00320">
    <property type="entry name" value="GPROTEINBRPT"/>
</dbReference>
<keyword evidence="9" id="KW-1185">Reference proteome</keyword>
<dbReference type="InterPro" id="IPR013535">
    <property type="entry name" value="PUL_dom"/>
</dbReference>
<evidence type="ECO:0000256" key="2">
    <source>
        <dbReference type="ARBA" id="ARBA00022490"/>
    </source>
</evidence>
<evidence type="ECO:0000313" key="9">
    <source>
        <dbReference type="Proteomes" id="UP000290900"/>
    </source>
</evidence>
<dbReference type="PROSITE" id="PS51394">
    <property type="entry name" value="PFU"/>
    <property type="match status" value="1"/>
</dbReference>
<dbReference type="Gene3D" id="2.130.10.10">
    <property type="entry name" value="YVTN repeat-like/Quinoprotein amine dehydrogenase"/>
    <property type="match status" value="1"/>
</dbReference>
<dbReference type="GO" id="GO:0043161">
    <property type="term" value="P:proteasome-mediated ubiquitin-dependent protein catabolic process"/>
    <property type="evidence" value="ECO:0007669"/>
    <property type="project" value="TreeGrafter"/>
</dbReference>
<dbReference type="InParanoid" id="A0A448YQN6"/>
<dbReference type="PROSITE" id="PS51396">
    <property type="entry name" value="PUL"/>
    <property type="match status" value="1"/>
</dbReference>
<dbReference type="PANTHER" id="PTHR19849">
    <property type="entry name" value="PHOSPHOLIPASE A-2-ACTIVATING PROTEIN"/>
    <property type="match status" value="1"/>
</dbReference>
<dbReference type="InterPro" id="IPR015943">
    <property type="entry name" value="WD40/YVTN_repeat-like_dom_sf"/>
</dbReference>
<keyword evidence="2" id="KW-0963">Cytoplasm</keyword>
<evidence type="ECO:0000259" key="7">
    <source>
        <dbReference type="PROSITE" id="PS51396"/>
    </source>
</evidence>
<dbReference type="InterPro" id="IPR001680">
    <property type="entry name" value="WD40_rpt"/>
</dbReference>
<evidence type="ECO:0000256" key="3">
    <source>
        <dbReference type="ARBA" id="ARBA00022574"/>
    </source>
</evidence>
<reference evidence="8 9" key="1">
    <citation type="submission" date="2018-12" db="EMBL/GenBank/DDBJ databases">
        <authorList>
            <person name="Tiukova I."/>
            <person name="Dainat J."/>
        </authorList>
    </citation>
    <scope>NUCLEOTIDE SEQUENCE [LARGE SCALE GENOMIC DNA]</scope>
</reference>
<dbReference type="Pfam" id="PF09070">
    <property type="entry name" value="PFU"/>
    <property type="match status" value="1"/>
</dbReference>
<dbReference type="CDD" id="cd00200">
    <property type="entry name" value="WD40"/>
    <property type="match status" value="1"/>
</dbReference>
<dbReference type="InterPro" id="IPR020472">
    <property type="entry name" value="WD40_PAC1"/>
</dbReference>
<dbReference type="AlphaFoldDB" id="A0A448YQN6"/>
<dbReference type="FunCoup" id="A0A448YQN6">
    <property type="interactions" value="1422"/>
</dbReference>
<dbReference type="InterPro" id="IPR011989">
    <property type="entry name" value="ARM-like"/>
</dbReference>
<evidence type="ECO:0000259" key="6">
    <source>
        <dbReference type="PROSITE" id="PS51394"/>
    </source>
</evidence>
<dbReference type="Gene3D" id="3.10.20.870">
    <property type="entry name" value="PFU (PLAA family ubiquitin binding), C-terminal domain"/>
    <property type="match status" value="1"/>
</dbReference>
<keyword evidence="3 5" id="KW-0853">WD repeat</keyword>
<evidence type="ECO:0000256" key="1">
    <source>
        <dbReference type="ARBA" id="ARBA00004496"/>
    </source>
</evidence>
<feature type="repeat" description="WD" evidence="5">
    <location>
        <begin position="9"/>
        <end position="39"/>
    </location>
</feature>
<dbReference type="Proteomes" id="UP000290900">
    <property type="component" value="Unassembled WGS sequence"/>
</dbReference>
<comment type="subcellular location">
    <subcellularLocation>
        <location evidence="1">Cytoplasm</location>
    </subcellularLocation>
</comment>